<protein>
    <recommendedName>
        <fullName evidence="2">UPF0102 protein A3J64_02330</fullName>
    </recommendedName>
</protein>
<reference evidence="3 4" key="1">
    <citation type="journal article" date="2016" name="Nat. Commun.">
        <title>Thousands of microbial genomes shed light on interconnected biogeochemical processes in an aquifer system.</title>
        <authorList>
            <person name="Anantharaman K."/>
            <person name="Brown C.T."/>
            <person name="Hug L.A."/>
            <person name="Sharon I."/>
            <person name="Castelle C.J."/>
            <person name="Probst A.J."/>
            <person name="Thomas B.C."/>
            <person name="Singh A."/>
            <person name="Wilkins M.J."/>
            <person name="Karaoz U."/>
            <person name="Brodie E.L."/>
            <person name="Williams K.H."/>
            <person name="Hubbard S.S."/>
            <person name="Banfield J.F."/>
        </authorList>
    </citation>
    <scope>NUCLEOTIDE SEQUENCE [LARGE SCALE GENOMIC DNA]</scope>
</reference>
<evidence type="ECO:0000256" key="1">
    <source>
        <dbReference type="ARBA" id="ARBA00006738"/>
    </source>
</evidence>
<dbReference type="AlphaFoldDB" id="A0A1G2FED9"/>
<proteinExistence type="inferred from homology"/>
<dbReference type="PANTHER" id="PTHR34039">
    <property type="entry name" value="UPF0102 PROTEIN YRAN"/>
    <property type="match status" value="1"/>
</dbReference>
<dbReference type="Proteomes" id="UP000177061">
    <property type="component" value="Unassembled WGS sequence"/>
</dbReference>
<comment type="caution">
    <text evidence="3">The sequence shown here is derived from an EMBL/GenBank/DDBJ whole genome shotgun (WGS) entry which is preliminary data.</text>
</comment>
<evidence type="ECO:0000313" key="4">
    <source>
        <dbReference type="Proteomes" id="UP000177061"/>
    </source>
</evidence>
<organism evidence="3 4">
    <name type="scientific">Candidatus Portnoybacteria bacterium RIFCSPHIGHO2_12_FULL_38_9</name>
    <dbReference type="NCBI Taxonomy" id="1801997"/>
    <lineage>
        <taxon>Bacteria</taxon>
        <taxon>Candidatus Portnoyibacteriota</taxon>
    </lineage>
</organism>
<accession>A0A1G2FED9</accession>
<dbReference type="SUPFAM" id="SSF52980">
    <property type="entry name" value="Restriction endonuclease-like"/>
    <property type="match status" value="1"/>
</dbReference>
<dbReference type="InterPro" id="IPR011856">
    <property type="entry name" value="tRNA_endonuc-like_dom_sf"/>
</dbReference>
<dbReference type="PANTHER" id="PTHR34039:SF1">
    <property type="entry name" value="UPF0102 PROTEIN YRAN"/>
    <property type="match status" value="1"/>
</dbReference>
<name>A0A1G2FED9_9BACT</name>
<dbReference type="InterPro" id="IPR011335">
    <property type="entry name" value="Restrct_endonuc-II-like"/>
</dbReference>
<evidence type="ECO:0000256" key="2">
    <source>
        <dbReference type="HAMAP-Rule" id="MF_00048"/>
    </source>
</evidence>
<comment type="similarity">
    <text evidence="1 2">Belongs to the UPF0102 family.</text>
</comment>
<dbReference type="CDD" id="cd20736">
    <property type="entry name" value="PoNe_Nuclease"/>
    <property type="match status" value="1"/>
</dbReference>
<sequence length="124" mass="14713">MSASKRQLGNLGEKIALDYLKKQNYHILDRNYQRKWGEIDIITSKDKEIVFVEVKTRKKNQNSFIGPEESVGFFKQKRLIRTAQTYLLKENYPPETNWQIDVIAVELDEQTRRANLRHIKNAVY</sequence>
<dbReference type="EMBL" id="MHNB01000026">
    <property type="protein sequence ID" value="OGZ36444.1"/>
    <property type="molecule type" value="Genomic_DNA"/>
</dbReference>
<dbReference type="GO" id="GO:0003676">
    <property type="term" value="F:nucleic acid binding"/>
    <property type="evidence" value="ECO:0007669"/>
    <property type="project" value="InterPro"/>
</dbReference>
<dbReference type="InterPro" id="IPR003509">
    <property type="entry name" value="UPF0102_YraN-like"/>
</dbReference>
<dbReference type="Gene3D" id="3.40.1350.10">
    <property type="match status" value="1"/>
</dbReference>
<dbReference type="STRING" id="1801997.A3J64_02330"/>
<dbReference type="NCBIfam" id="TIGR00252">
    <property type="entry name" value="YraN family protein"/>
    <property type="match status" value="1"/>
</dbReference>
<gene>
    <name evidence="3" type="ORF">A3J64_02330</name>
</gene>
<dbReference type="Pfam" id="PF02021">
    <property type="entry name" value="UPF0102"/>
    <property type="match status" value="1"/>
</dbReference>
<dbReference type="HAMAP" id="MF_00048">
    <property type="entry name" value="UPF0102"/>
    <property type="match status" value="1"/>
</dbReference>
<dbReference type="NCBIfam" id="NF009150">
    <property type="entry name" value="PRK12497.1-3"/>
    <property type="match status" value="1"/>
</dbReference>
<evidence type="ECO:0000313" key="3">
    <source>
        <dbReference type="EMBL" id="OGZ36444.1"/>
    </source>
</evidence>